<proteinExistence type="predicted"/>
<sequence>MVGNVRSPGSKRMRSSASRSTVSKPTSTPVSPGSKGVRNQNRKRMSSGASVNSARSAAKDGGAHDKDTGNHVSAHGVGSTVRGILLEVERTARAQVQAQGSDGYSKARTAHARQSGGNDNEPAFTIIRPDAAATQWIKNNPEVREAVNNLNAQIFSDILVGNSQTVLNVTGPRQDSVARLATDIAMFSGIPVQLTLYDGESTMEGIDGVAMDSSDDFTSFDNETLVSLGDKGTDAEAKMDAPTEEDEHRSNETMVKWLHSSGSVFSSGLQILAPNWIHHKPGKPVQAAFSLKLYDSANYAMDRGHIIMRIDQKGGHSFLAHSTSHPEDHGSMQYAYASTRTISAQVATSATLAGSYGSSESTTVTKPVRTMCQSIGTDFTEHGAGFLILPVDVHGGRSEKICFELNITPRSVKTIQPIEFTATSYLRLRPVWKRNAKSKDEHVEAIILVHSIHTDDIYTFESTRDSYHVILDNDLSGYGPLVRECRLHSLSVPNTPSSTRTRVGAERLTSPAVRTVQKFLKMTKEFMMGKNEIEKNKRKVIKLALRQNISLIEMSASDGQLTTSNIEREALEVPYAELIKDRSKI</sequence>
<dbReference type="AlphaFoldDB" id="A0A6A4HF31"/>
<feature type="region of interest" description="Disordered" evidence="1">
    <location>
        <begin position="1"/>
        <end position="76"/>
    </location>
</feature>
<dbReference type="EMBL" id="ML769513">
    <property type="protein sequence ID" value="KAE9396466.1"/>
    <property type="molecule type" value="Genomic_DNA"/>
</dbReference>
<organism evidence="2 3">
    <name type="scientific">Gymnopus androsaceus JB14</name>
    <dbReference type="NCBI Taxonomy" id="1447944"/>
    <lineage>
        <taxon>Eukaryota</taxon>
        <taxon>Fungi</taxon>
        <taxon>Dikarya</taxon>
        <taxon>Basidiomycota</taxon>
        <taxon>Agaricomycotina</taxon>
        <taxon>Agaricomycetes</taxon>
        <taxon>Agaricomycetidae</taxon>
        <taxon>Agaricales</taxon>
        <taxon>Marasmiineae</taxon>
        <taxon>Omphalotaceae</taxon>
        <taxon>Gymnopus</taxon>
    </lineage>
</organism>
<name>A0A6A4HF31_9AGAR</name>
<gene>
    <name evidence="2" type="ORF">BT96DRAFT_922134</name>
</gene>
<feature type="region of interest" description="Disordered" evidence="1">
    <location>
        <begin position="96"/>
        <end position="123"/>
    </location>
</feature>
<dbReference type="Proteomes" id="UP000799118">
    <property type="component" value="Unassembled WGS sequence"/>
</dbReference>
<protein>
    <submittedName>
        <fullName evidence="2">Uncharacterized protein</fullName>
    </submittedName>
</protein>
<feature type="compositionally biased region" description="Low complexity" evidence="1">
    <location>
        <begin position="20"/>
        <end position="36"/>
    </location>
</feature>
<evidence type="ECO:0000256" key="1">
    <source>
        <dbReference type="SAM" id="MobiDB-lite"/>
    </source>
</evidence>
<evidence type="ECO:0000313" key="3">
    <source>
        <dbReference type="Proteomes" id="UP000799118"/>
    </source>
</evidence>
<accession>A0A6A4HF31</accession>
<evidence type="ECO:0000313" key="2">
    <source>
        <dbReference type="EMBL" id="KAE9396466.1"/>
    </source>
</evidence>
<keyword evidence="3" id="KW-1185">Reference proteome</keyword>
<feature type="compositionally biased region" description="Basic and acidic residues" evidence="1">
    <location>
        <begin position="57"/>
        <end position="69"/>
    </location>
</feature>
<reference evidence="2" key="1">
    <citation type="journal article" date="2019" name="Environ. Microbiol.">
        <title>Fungal ecological strategies reflected in gene transcription - a case study of two litter decomposers.</title>
        <authorList>
            <person name="Barbi F."/>
            <person name="Kohler A."/>
            <person name="Barry K."/>
            <person name="Baskaran P."/>
            <person name="Daum C."/>
            <person name="Fauchery L."/>
            <person name="Ihrmark K."/>
            <person name="Kuo A."/>
            <person name="LaButti K."/>
            <person name="Lipzen A."/>
            <person name="Morin E."/>
            <person name="Grigoriev I.V."/>
            <person name="Henrissat B."/>
            <person name="Lindahl B."/>
            <person name="Martin F."/>
        </authorList>
    </citation>
    <scope>NUCLEOTIDE SEQUENCE</scope>
    <source>
        <strain evidence="2">JB14</strain>
    </source>
</reference>